<keyword evidence="1 2" id="KW-0500">Molybdenum</keyword>
<evidence type="ECO:0000313" key="4">
    <source>
        <dbReference type="EMBL" id="MFC5386955.1"/>
    </source>
</evidence>
<dbReference type="NCBIfam" id="TIGR00638">
    <property type="entry name" value="Mop"/>
    <property type="match status" value="1"/>
</dbReference>
<dbReference type="InterPro" id="IPR005116">
    <property type="entry name" value="Transp-assoc_OB_typ1"/>
</dbReference>
<evidence type="ECO:0000256" key="1">
    <source>
        <dbReference type="ARBA" id="ARBA00022505"/>
    </source>
</evidence>
<evidence type="ECO:0000259" key="3">
    <source>
        <dbReference type="PROSITE" id="PS51866"/>
    </source>
</evidence>
<dbReference type="PROSITE" id="PS51866">
    <property type="entry name" value="MOP"/>
    <property type="match status" value="1"/>
</dbReference>
<reference evidence="5" key="1">
    <citation type="journal article" date="2019" name="Int. J. Syst. Evol. Microbiol.">
        <title>The Global Catalogue of Microorganisms (GCM) 10K type strain sequencing project: providing services to taxonomists for standard genome sequencing and annotation.</title>
        <authorList>
            <consortium name="The Broad Institute Genomics Platform"/>
            <consortium name="The Broad Institute Genome Sequencing Center for Infectious Disease"/>
            <person name="Wu L."/>
            <person name="Ma J."/>
        </authorList>
    </citation>
    <scope>NUCLEOTIDE SEQUENCE [LARGE SCALE GENOMIC DNA]</scope>
    <source>
        <strain evidence="5">CGMCC 4.1415</strain>
    </source>
</reference>
<keyword evidence="5" id="KW-1185">Reference proteome</keyword>
<dbReference type="Proteomes" id="UP001596016">
    <property type="component" value="Unassembled WGS sequence"/>
</dbReference>
<accession>A0ABW0H0Z8</accession>
<name>A0ABW0H0Z8_9HYPH</name>
<dbReference type="EMBL" id="JBHSLL010000050">
    <property type="protein sequence ID" value="MFC5386955.1"/>
    <property type="molecule type" value="Genomic_DNA"/>
</dbReference>
<evidence type="ECO:0000313" key="5">
    <source>
        <dbReference type="Proteomes" id="UP001596016"/>
    </source>
</evidence>
<dbReference type="SUPFAM" id="SSF50331">
    <property type="entry name" value="MOP-like"/>
    <property type="match status" value="1"/>
</dbReference>
<evidence type="ECO:0000256" key="2">
    <source>
        <dbReference type="PROSITE-ProRule" id="PRU01213"/>
    </source>
</evidence>
<dbReference type="InterPro" id="IPR008995">
    <property type="entry name" value="Mo/tungstate-bd_C_term_dom"/>
</dbReference>
<proteinExistence type="predicted"/>
<gene>
    <name evidence="4" type="ORF">ACFPLB_13390</name>
</gene>
<dbReference type="InterPro" id="IPR004606">
    <property type="entry name" value="Mop_domain"/>
</dbReference>
<dbReference type="RefSeq" id="WP_378230431.1">
    <property type="nucleotide sequence ID" value="NZ_JBHSLL010000050.1"/>
</dbReference>
<protein>
    <submittedName>
        <fullName evidence="4">Molybdopterin-binding protein</fullName>
    </submittedName>
</protein>
<dbReference type="Pfam" id="PF03459">
    <property type="entry name" value="TOBE"/>
    <property type="match status" value="1"/>
</dbReference>
<organism evidence="4 5">
    <name type="scientific">Aquamicrobium segne</name>
    <dbReference type="NCBI Taxonomy" id="469547"/>
    <lineage>
        <taxon>Bacteria</taxon>
        <taxon>Pseudomonadati</taxon>
        <taxon>Pseudomonadota</taxon>
        <taxon>Alphaproteobacteria</taxon>
        <taxon>Hyphomicrobiales</taxon>
        <taxon>Phyllobacteriaceae</taxon>
        <taxon>Aquamicrobium</taxon>
    </lineage>
</organism>
<feature type="domain" description="Mop" evidence="3">
    <location>
        <begin position="2"/>
        <end position="67"/>
    </location>
</feature>
<sequence length="69" mass="7191">MKISARNQLKGTVVEVIKGATTTHVRIDIGGNIVTSSITNEAADELQLAKGKNAIAVIKASDVMVGVED</sequence>
<comment type="caution">
    <text evidence="4">The sequence shown here is derived from an EMBL/GenBank/DDBJ whole genome shotgun (WGS) entry which is preliminary data.</text>
</comment>
<dbReference type="Gene3D" id="2.40.50.100">
    <property type="match status" value="1"/>
</dbReference>